<sequence>MCAGVTFAQSGTYQKIDKNGSSCTIAVIKTGNKLEAAAFAWWGTTSGTNGNFSGAGTLTGQVCTVKSADDAGCGLTITLINIKIRAIFNDCMTSNLPEDFSGTYALLTTALPGVYKVKGDHSYFYKSASLRNKLKTYLVKGDKVIITLENIHNKEWVYINYRNLAGNETSGYMRLSALKLIKPSLN</sequence>
<dbReference type="Proteomes" id="UP000662074">
    <property type="component" value="Unassembled WGS sequence"/>
</dbReference>
<proteinExistence type="predicted"/>
<reference evidence="1" key="2">
    <citation type="submission" date="2020-09" db="EMBL/GenBank/DDBJ databases">
        <authorList>
            <person name="Sun Q."/>
            <person name="Sedlacek I."/>
        </authorList>
    </citation>
    <scope>NUCLEOTIDE SEQUENCE</scope>
    <source>
        <strain evidence="1">CCM 8711</strain>
    </source>
</reference>
<reference evidence="1" key="1">
    <citation type="journal article" date="2014" name="Int. J. Syst. Evol. Microbiol.">
        <title>Complete genome sequence of Corynebacterium casei LMG S-19264T (=DSM 44701T), isolated from a smear-ripened cheese.</title>
        <authorList>
            <consortium name="US DOE Joint Genome Institute (JGI-PGF)"/>
            <person name="Walter F."/>
            <person name="Albersmeier A."/>
            <person name="Kalinowski J."/>
            <person name="Ruckert C."/>
        </authorList>
    </citation>
    <scope>NUCLEOTIDE SEQUENCE</scope>
    <source>
        <strain evidence="1">CCM 8711</strain>
    </source>
</reference>
<accession>A0A917J6H0</accession>
<dbReference type="EMBL" id="BMDO01000001">
    <property type="protein sequence ID" value="GGI49569.1"/>
    <property type="molecule type" value="Genomic_DNA"/>
</dbReference>
<dbReference type="AlphaFoldDB" id="A0A917J6H0"/>
<protein>
    <submittedName>
        <fullName evidence="1">Uncharacterized protein</fullName>
    </submittedName>
</protein>
<organism evidence="1 2">
    <name type="scientific">Mucilaginibacter galii</name>
    <dbReference type="NCBI Taxonomy" id="2005073"/>
    <lineage>
        <taxon>Bacteria</taxon>
        <taxon>Pseudomonadati</taxon>
        <taxon>Bacteroidota</taxon>
        <taxon>Sphingobacteriia</taxon>
        <taxon>Sphingobacteriales</taxon>
        <taxon>Sphingobacteriaceae</taxon>
        <taxon>Mucilaginibacter</taxon>
    </lineage>
</organism>
<keyword evidence="2" id="KW-1185">Reference proteome</keyword>
<gene>
    <name evidence="1" type="ORF">GCM10011425_07810</name>
</gene>
<comment type="caution">
    <text evidence="1">The sequence shown here is derived from an EMBL/GenBank/DDBJ whole genome shotgun (WGS) entry which is preliminary data.</text>
</comment>
<evidence type="ECO:0000313" key="2">
    <source>
        <dbReference type="Proteomes" id="UP000662074"/>
    </source>
</evidence>
<name>A0A917J6H0_9SPHI</name>
<evidence type="ECO:0000313" key="1">
    <source>
        <dbReference type="EMBL" id="GGI49569.1"/>
    </source>
</evidence>